<name>A0A097QWR3_9EURY</name>
<dbReference type="KEGG" id="teu:TEU_11400"/>
<organism evidence="1 2">
    <name type="scientific">Thermococcus eurythermalis</name>
    <dbReference type="NCBI Taxonomy" id="1505907"/>
    <lineage>
        <taxon>Archaea</taxon>
        <taxon>Methanobacteriati</taxon>
        <taxon>Methanobacteriota</taxon>
        <taxon>Thermococci</taxon>
        <taxon>Thermococcales</taxon>
        <taxon>Thermococcaceae</taxon>
        <taxon>Thermococcus</taxon>
    </lineage>
</organism>
<dbReference type="STRING" id="1505907.TEU_11400"/>
<reference evidence="1 2" key="1">
    <citation type="journal article" date="2015" name="Int. J. Syst. Evol. Microbiol.">
        <title>Thermococcus eurythermalis sp. nov., a conditional piezophilic hyperthermophilic archaeon with a wide temperature range isolated from an oil-immersed chimney in the Guaymas Basin.</title>
        <authorList>
            <person name="Zhao W."/>
            <person name="Zeng X."/>
            <person name="Xiao X."/>
        </authorList>
    </citation>
    <scope>NUCLEOTIDE SEQUENCE [LARGE SCALE GENOMIC DNA]</scope>
    <source>
        <strain evidence="1 2">A501</strain>
    </source>
</reference>
<evidence type="ECO:0000313" key="1">
    <source>
        <dbReference type="EMBL" id="AIU70886.1"/>
    </source>
</evidence>
<dbReference type="AlphaFoldDB" id="A0A097QWR3"/>
<dbReference type="OrthoDB" id="93115at2157"/>
<dbReference type="RefSeq" id="WP_050003843.1">
    <property type="nucleotide sequence ID" value="NZ_CP008887.1"/>
</dbReference>
<dbReference type="HOGENOM" id="CLU_840970_0_0_2"/>
<dbReference type="EMBL" id="CP008887">
    <property type="protein sequence ID" value="AIU70886.1"/>
    <property type="molecule type" value="Genomic_DNA"/>
</dbReference>
<dbReference type="Proteomes" id="UP000029980">
    <property type="component" value="Chromosome"/>
</dbReference>
<accession>A0A097QWR3</accession>
<sequence>MSKFGYVFVAFLIFSSLASFASAGIVYQVGFGDGFSVHTEVYSDGDNAFIVITYGTMMWPAHLGPVCEGFWDYPLEEKPFKCYLQLLIPYYSTFYFDGRNLYLVDPFLKNSSEALDILSHPLFYHQNDSWVMVFFEQKTQSSRVWRFDGNCIDYLGVGNYTGEQRSPTTAPVKGVLKNNTVIFSNGSRTYVIPVKELEPYFDANFTMKYLEGVFLDSGVIFYPAVYRGIWNITPGQHDYSKVVLFGEDEGEAKLLNTSSLKPFPVFFYDGKNLKIFYIFKITGDGALEVFVEENFFTHWPECRKKGICGPAFIVLSSLMILALKEGFRHK</sequence>
<proteinExistence type="predicted"/>
<keyword evidence="2" id="KW-1185">Reference proteome</keyword>
<evidence type="ECO:0000313" key="2">
    <source>
        <dbReference type="Proteomes" id="UP000029980"/>
    </source>
</evidence>
<dbReference type="GeneID" id="25154033"/>
<gene>
    <name evidence="1" type="ORF">TEU_11400</name>
</gene>
<protein>
    <submittedName>
        <fullName evidence="1">Uncharacterized protein</fullName>
    </submittedName>
</protein>